<dbReference type="PROSITE" id="PS51450">
    <property type="entry name" value="LRR"/>
    <property type="match status" value="2"/>
</dbReference>
<dbReference type="PROSITE" id="PS00107">
    <property type="entry name" value="PROTEIN_KINASE_ATP"/>
    <property type="match status" value="1"/>
</dbReference>
<evidence type="ECO:0000313" key="29">
    <source>
        <dbReference type="EMBL" id="CAL4980636.1"/>
    </source>
</evidence>
<sequence length="1050" mass="114223">MGAILLGGDLKPPDLAVLGDDWVPYFPSTLISLMEVAIRLLWLSLLCICSHARLPPGSRSRSNATADELALLSFKSMLSSPSGGLLASWNTSSHFCSWAGVSCSRRHHERVVSLLMNSFNLSGRISPCLGNLSFLREVDFGGNQLVGEIPAEVSHLIRLQVLNLSSNQLQGEIPAEIGLSLKNLVYLNLGENSLSGEIPLSLADLPLMEHLTMYYNRLSGEIPPALGNLTKLRVLHLDYNMLSGAIPSSLGLLPSLSRLTLGGNNLSGPIPDSFWNISTLNYYSVQQNMLNGSIPPDAFSKLPYLQSIYMDHNFFHGPIPWSIANASGLLVIQLGRNSFSGIVPPEIGRLTKLQKLVLLETLLEAKEPKDWEFFVALTNCSQLQFLELGVSKFGGVLPDSVSNLSTSLIQLNINDNTISGSIPADISNLLNLEYLDLSKNSFTGSLPSSLGRLKNMNLFYVFGNEMSGPVPLTIGNLTELNDIELGTNSFGGRIPRTLGNLRKLEFLSLSSNNLVDLIPIELFNITTLHALDLSYNNLDGSIPQEIGNLKGVVEFYAGWNKLSGEIPSTLGECQLLQIIDLHNNILNGTISSLLDQLLGLEYLDLSSNNLSGQIPKFLGNLSMIYNLNLSFNSFVGQVPTFGVFANASAISIQGNDKLCGGIHDLHLPPCSLQWPKKKHKPLVVPIVISLVATLAILSLIYMLLTWRKRSTTKTPLTISMQGHPLISYSELVKATDGFSPTNLVGSGSFGSVYKGELDGQDGGSTNLVAVKVLKLQTPGALKSFIAECEALRNMRHRNIVKIVTACASIDSRGNDFKAIVYDFMPNGSLEGWLHPDSNDVQTEQRYLDLKQRVTILLDVAYALDYLHSDGPVPVIHCDLKSSNVLLDADMVAHVGDFGLAKIIVDGNSIVQQSVSSMGFRGTIGYAAPEYGAGNVVSTNGDIYSYGILVLEMITGKRPTDSTFREGPSIREYVELALRRGTMDVIDMRLSLSLNNELQGADEGEASHKRKTDCLITLLRLGLSCSEELPSSRMPTGDIIKELLVIKSSLL</sequence>
<evidence type="ECO:0000259" key="28">
    <source>
        <dbReference type="PROSITE" id="PS50011"/>
    </source>
</evidence>
<comment type="function">
    <text evidence="23">Receptor kinase that detects X.oryzae pv. oryzae protein Ax21 to promote innate immunity. Following X.oryzae pv. oryzae protein Ax21 detection, undergoes cleavage, releasing the processed protein kinase Xa21 chain.</text>
</comment>
<comment type="subcellular location">
    <subcellularLocation>
        <location evidence="1">Cell membrane</location>
        <topology evidence="1">Single-pass membrane protein</topology>
    </subcellularLocation>
    <subcellularLocation>
        <location evidence="2">Endoplasmic reticulum membrane</location>
        <topology evidence="2">Single-pass membrane protein</topology>
    </subcellularLocation>
    <subcellularLocation>
        <location evidence="3">Membrane</location>
        <topology evidence="3">Single-pass type I membrane protein</topology>
    </subcellularLocation>
</comment>
<dbReference type="SUPFAM" id="SSF52058">
    <property type="entry name" value="L domain-like"/>
    <property type="match status" value="1"/>
</dbReference>
<dbReference type="Pfam" id="PF08263">
    <property type="entry name" value="LRRNT_2"/>
    <property type="match status" value="1"/>
</dbReference>
<evidence type="ECO:0000256" key="9">
    <source>
        <dbReference type="ARBA" id="ARBA00022614"/>
    </source>
</evidence>
<dbReference type="InterPro" id="IPR003591">
    <property type="entry name" value="Leu-rich_rpt_typical-subtyp"/>
</dbReference>
<dbReference type="FunFam" id="3.80.10.10:FF:000041">
    <property type="entry name" value="LRR receptor-like serine/threonine-protein kinase ERECTA"/>
    <property type="match status" value="1"/>
</dbReference>
<evidence type="ECO:0000256" key="25">
    <source>
        <dbReference type="ARBA" id="ARBA00072040"/>
    </source>
</evidence>
<gene>
    <name evidence="29" type="ORF">URODEC1_LOCUS55759</name>
</gene>
<dbReference type="EMBL" id="OZ075131">
    <property type="protein sequence ID" value="CAL4980636.1"/>
    <property type="molecule type" value="Genomic_DNA"/>
</dbReference>
<dbReference type="InterPro" id="IPR008271">
    <property type="entry name" value="Ser/Thr_kinase_AS"/>
</dbReference>
<dbReference type="InterPro" id="IPR000719">
    <property type="entry name" value="Prot_kinase_dom"/>
</dbReference>
<dbReference type="InterPro" id="IPR011009">
    <property type="entry name" value="Kinase-like_dom_sf"/>
</dbReference>
<evidence type="ECO:0000256" key="27">
    <source>
        <dbReference type="SAM" id="Phobius"/>
    </source>
</evidence>
<organism evidence="29 30">
    <name type="scientific">Urochloa decumbens</name>
    <dbReference type="NCBI Taxonomy" id="240449"/>
    <lineage>
        <taxon>Eukaryota</taxon>
        <taxon>Viridiplantae</taxon>
        <taxon>Streptophyta</taxon>
        <taxon>Embryophyta</taxon>
        <taxon>Tracheophyta</taxon>
        <taxon>Spermatophyta</taxon>
        <taxon>Magnoliopsida</taxon>
        <taxon>Liliopsida</taxon>
        <taxon>Poales</taxon>
        <taxon>Poaceae</taxon>
        <taxon>PACMAD clade</taxon>
        <taxon>Panicoideae</taxon>
        <taxon>Panicodae</taxon>
        <taxon>Paniceae</taxon>
        <taxon>Melinidinae</taxon>
        <taxon>Urochloa</taxon>
    </lineage>
</organism>
<evidence type="ECO:0000256" key="23">
    <source>
        <dbReference type="ARBA" id="ARBA00054320"/>
    </source>
</evidence>
<keyword evidence="11 27" id="KW-0812">Transmembrane</keyword>
<keyword evidence="19" id="KW-0675">Receptor</keyword>
<dbReference type="Pfam" id="PF00560">
    <property type="entry name" value="LRR_1"/>
    <property type="match status" value="5"/>
</dbReference>
<dbReference type="InterPro" id="IPR001611">
    <property type="entry name" value="Leu-rich_rpt"/>
</dbReference>
<evidence type="ECO:0000256" key="19">
    <source>
        <dbReference type="ARBA" id="ARBA00023170"/>
    </source>
</evidence>
<keyword evidence="30" id="KW-1185">Reference proteome</keyword>
<dbReference type="Pfam" id="PF07714">
    <property type="entry name" value="PK_Tyr_Ser-Thr"/>
    <property type="match status" value="1"/>
</dbReference>
<keyword evidence="7" id="KW-0723">Serine/threonine-protein kinase</keyword>
<protein>
    <recommendedName>
        <fullName evidence="25">Receptor kinase-like protein Xa21</fullName>
        <ecNumber evidence="5">2.7.11.1</ecNumber>
    </recommendedName>
</protein>
<comment type="similarity">
    <text evidence="4">Belongs to the protein kinase superfamily. Ser/Thr protein kinase family.</text>
</comment>
<evidence type="ECO:0000256" key="11">
    <source>
        <dbReference type="ARBA" id="ARBA00022692"/>
    </source>
</evidence>
<evidence type="ECO:0000256" key="2">
    <source>
        <dbReference type="ARBA" id="ARBA00004389"/>
    </source>
</evidence>
<keyword evidence="16 26" id="KW-0067">ATP-binding</keyword>
<dbReference type="Gene3D" id="1.10.510.10">
    <property type="entry name" value="Transferase(Phosphotransferase) domain 1"/>
    <property type="match status" value="1"/>
</dbReference>
<dbReference type="FunFam" id="1.10.510.10:FF:000358">
    <property type="entry name" value="Putative leucine-rich repeat receptor-like serine/threonine-protein kinase"/>
    <property type="match status" value="1"/>
</dbReference>
<feature type="binding site" evidence="26">
    <location>
        <position position="771"/>
    </location>
    <ligand>
        <name>ATP</name>
        <dbReference type="ChEBI" id="CHEBI:30616"/>
    </ligand>
</feature>
<dbReference type="SMART" id="SM00220">
    <property type="entry name" value="S_TKc"/>
    <property type="match status" value="1"/>
</dbReference>
<dbReference type="GO" id="GO:0005524">
    <property type="term" value="F:ATP binding"/>
    <property type="evidence" value="ECO:0007669"/>
    <property type="project" value="UniProtKB-UniRule"/>
</dbReference>
<dbReference type="SUPFAM" id="SSF56112">
    <property type="entry name" value="Protein kinase-like (PK-like)"/>
    <property type="match status" value="1"/>
</dbReference>
<dbReference type="SUPFAM" id="SSF52047">
    <property type="entry name" value="RNI-like"/>
    <property type="match status" value="1"/>
</dbReference>
<dbReference type="GO" id="GO:0005886">
    <property type="term" value="C:plasma membrane"/>
    <property type="evidence" value="ECO:0007669"/>
    <property type="project" value="UniProtKB-SubCell"/>
</dbReference>
<name>A0ABC9AIN2_9POAL</name>
<reference evidence="30" key="1">
    <citation type="submission" date="2024-06" db="EMBL/GenBank/DDBJ databases">
        <authorList>
            <person name="Ryan C."/>
        </authorList>
    </citation>
    <scope>NUCLEOTIDE SEQUENCE [LARGE SCALE GENOMIC DNA]</scope>
</reference>
<evidence type="ECO:0000256" key="6">
    <source>
        <dbReference type="ARBA" id="ARBA00022475"/>
    </source>
</evidence>
<reference evidence="29 30" key="2">
    <citation type="submission" date="2024-10" db="EMBL/GenBank/DDBJ databases">
        <authorList>
            <person name="Ryan C."/>
        </authorList>
    </citation>
    <scope>NUCLEOTIDE SEQUENCE [LARGE SCALE GENOMIC DNA]</scope>
</reference>
<evidence type="ECO:0000256" key="22">
    <source>
        <dbReference type="ARBA" id="ARBA00048679"/>
    </source>
</evidence>
<comment type="catalytic activity">
    <reaction evidence="21">
        <text>L-threonyl-[protein] + ATP = O-phospho-L-threonyl-[protein] + ADP + H(+)</text>
        <dbReference type="Rhea" id="RHEA:46608"/>
        <dbReference type="Rhea" id="RHEA-COMP:11060"/>
        <dbReference type="Rhea" id="RHEA-COMP:11605"/>
        <dbReference type="ChEBI" id="CHEBI:15378"/>
        <dbReference type="ChEBI" id="CHEBI:30013"/>
        <dbReference type="ChEBI" id="CHEBI:30616"/>
        <dbReference type="ChEBI" id="CHEBI:61977"/>
        <dbReference type="ChEBI" id="CHEBI:456216"/>
        <dbReference type="EC" id="2.7.11.1"/>
    </reaction>
</comment>
<dbReference type="GO" id="GO:0004674">
    <property type="term" value="F:protein serine/threonine kinase activity"/>
    <property type="evidence" value="ECO:0007669"/>
    <property type="project" value="UniProtKB-KW"/>
</dbReference>
<keyword evidence="14 26" id="KW-0547">Nucleotide-binding</keyword>
<evidence type="ECO:0000256" key="16">
    <source>
        <dbReference type="ARBA" id="ARBA00022840"/>
    </source>
</evidence>
<feature type="transmembrane region" description="Helical" evidence="27">
    <location>
        <begin position="682"/>
        <end position="704"/>
    </location>
</feature>
<evidence type="ECO:0000256" key="12">
    <source>
        <dbReference type="ARBA" id="ARBA00022729"/>
    </source>
</evidence>
<keyword evidence="9" id="KW-0433">Leucine-rich repeat</keyword>
<keyword evidence="15" id="KW-0418">Kinase</keyword>
<evidence type="ECO:0000256" key="15">
    <source>
        <dbReference type="ARBA" id="ARBA00022777"/>
    </source>
</evidence>
<keyword evidence="8" id="KW-0597">Phosphoprotein</keyword>
<keyword evidence="17 27" id="KW-1133">Transmembrane helix</keyword>
<keyword evidence="6" id="KW-1003">Cell membrane</keyword>
<evidence type="ECO:0000256" key="10">
    <source>
        <dbReference type="ARBA" id="ARBA00022679"/>
    </source>
</evidence>
<evidence type="ECO:0000256" key="3">
    <source>
        <dbReference type="ARBA" id="ARBA00004479"/>
    </source>
</evidence>
<dbReference type="GO" id="GO:0005789">
    <property type="term" value="C:endoplasmic reticulum membrane"/>
    <property type="evidence" value="ECO:0007669"/>
    <property type="project" value="UniProtKB-SubCell"/>
</dbReference>
<dbReference type="InterPro" id="IPR013210">
    <property type="entry name" value="LRR_N_plant-typ"/>
</dbReference>
<dbReference type="Pfam" id="PF23598">
    <property type="entry name" value="LRR_14"/>
    <property type="match status" value="1"/>
</dbReference>
<evidence type="ECO:0000256" key="18">
    <source>
        <dbReference type="ARBA" id="ARBA00023136"/>
    </source>
</evidence>
<accession>A0ABC9AIN2</accession>
<evidence type="ECO:0000256" key="5">
    <source>
        <dbReference type="ARBA" id="ARBA00012513"/>
    </source>
</evidence>
<dbReference type="EC" id="2.7.11.1" evidence="5"/>
<evidence type="ECO:0000256" key="1">
    <source>
        <dbReference type="ARBA" id="ARBA00004162"/>
    </source>
</evidence>
<keyword evidence="10" id="KW-0808">Transferase</keyword>
<evidence type="ECO:0000256" key="24">
    <source>
        <dbReference type="ARBA" id="ARBA00056628"/>
    </source>
</evidence>
<proteinExistence type="inferred from homology"/>
<dbReference type="AlphaFoldDB" id="A0ABC9AIN2"/>
<dbReference type="InterPro" id="IPR055414">
    <property type="entry name" value="LRR_R13L4/SHOC2-like"/>
</dbReference>
<evidence type="ECO:0000256" key="17">
    <source>
        <dbReference type="ARBA" id="ARBA00022989"/>
    </source>
</evidence>
<evidence type="ECO:0000256" key="13">
    <source>
        <dbReference type="ARBA" id="ARBA00022737"/>
    </source>
</evidence>
<dbReference type="InterPro" id="IPR032675">
    <property type="entry name" value="LRR_dom_sf"/>
</dbReference>
<dbReference type="FunFam" id="3.80.10.10:FF:000288">
    <property type="entry name" value="LRR receptor-like serine/threonine-protein kinase EFR"/>
    <property type="match status" value="1"/>
</dbReference>
<keyword evidence="12" id="KW-0732">Signal</keyword>
<evidence type="ECO:0000256" key="7">
    <source>
        <dbReference type="ARBA" id="ARBA00022527"/>
    </source>
</evidence>
<dbReference type="FunFam" id="3.30.200.20:FF:000432">
    <property type="entry name" value="LRR receptor-like serine/threonine-protein kinase EFR"/>
    <property type="match status" value="1"/>
</dbReference>
<dbReference type="Gene3D" id="3.30.200.20">
    <property type="entry name" value="Phosphorylase Kinase, domain 1"/>
    <property type="match status" value="1"/>
</dbReference>
<dbReference type="PROSITE" id="PS50011">
    <property type="entry name" value="PROTEIN_KINASE_DOM"/>
    <property type="match status" value="1"/>
</dbReference>
<dbReference type="PANTHER" id="PTHR27000:SF777">
    <property type="entry name" value="PROTEIN KINASE DOMAIN-CONTAINING PROTEIN"/>
    <property type="match status" value="1"/>
</dbReference>
<evidence type="ECO:0000256" key="4">
    <source>
        <dbReference type="ARBA" id="ARBA00008684"/>
    </source>
</evidence>
<evidence type="ECO:0000256" key="20">
    <source>
        <dbReference type="ARBA" id="ARBA00023180"/>
    </source>
</evidence>
<keyword evidence="20" id="KW-0325">Glycoprotein</keyword>
<evidence type="ECO:0000256" key="26">
    <source>
        <dbReference type="PROSITE-ProRule" id="PRU10141"/>
    </source>
</evidence>
<keyword evidence="13" id="KW-0677">Repeat</keyword>
<dbReference type="PROSITE" id="PS00108">
    <property type="entry name" value="PROTEIN_KINASE_ST"/>
    <property type="match status" value="1"/>
</dbReference>
<evidence type="ECO:0000256" key="8">
    <source>
        <dbReference type="ARBA" id="ARBA00022553"/>
    </source>
</evidence>
<evidence type="ECO:0000256" key="14">
    <source>
        <dbReference type="ARBA" id="ARBA00022741"/>
    </source>
</evidence>
<dbReference type="InterPro" id="IPR017441">
    <property type="entry name" value="Protein_kinase_ATP_BS"/>
</dbReference>
<dbReference type="Gene3D" id="3.80.10.10">
    <property type="entry name" value="Ribonuclease Inhibitor"/>
    <property type="match status" value="3"/>
</dbReference>
<feature type="domain" description="Protein kinase" evidence="28">
    <location>
        <begin position="738"/>
        <end position="1044"/>
    </location>
</feature>
<dbReference type="SMART" id="SM00369">
    <property type="entry name" value="LRR_TYP"/>
    <property type="match status" value="7"/>
</dbReference>
<comment type="catalytic activity">
    <reaction evidence="22">
        <text>L-seryl-[protein] + ATP = O-phospho-L-seryl-[protein] + ADP + H(+)</text>
        <dbReference type="Rhea" id="RHEA:17989"/>
        <dbReference type="Rhea" id="RHEA-COMP:9863"/>
        <dbReference type="Rhea" id="RHEA-COMP:11604"/>
        <dbReference type="ChEBI" id="CHEBI:15378"/>
        <dbReference type="ChEBI" id="CHEBI:29999"/>
        <dbReference type="ChEBI" id="CHEBI:30616"/>
        <dbReference type="ChEBI" id="CHEBI:83421"/>
        <dbReference type="ChEBI" id="CHEBI:456216"/>
        <dbReference type="EC" id="2.7.11.1"/>
    </reaction>
</comment>
<evidence type="ECO:0000313" key="30">
    <source>
        <dbReference type="Proteomes" id="UP001497457"/>
    </source>
</evidence>
<dbReference type="FunFam" id="3.80.10.10:FF:000400">
    <property type="entry name" value="Nuclear pore complex protein NUP107"/>
    <property type="match status" value="1"/>
</dbReference>
<comment type="function">
    <text evidence="24">The processed protein kinase Xa21 chain released by protein cleavage after X.oryzae pv. oryzae protein Ax21 detection translocates into the nucleus where it can bind and regulate WRKY62, a transcription factor. Confers resistance to the bacterial pathogen X.oryzae pv. oryzae (Xoo).</text>
</comment>
<dbReference type="Proteomes" id="UP001497457">
    <property type="component" value="Chromosome 21rd"/>
</dbReference>
<dbReference type="InterPro" id="IPR001245">
    <property type="entry name" value="Ser-Thr/Tyr_kinase_cat_dom"/>
</dbReference>
<evidence type="ECO:0000256" key="21">
    <source>
        <dbReference type="ARBA" id="ARBA00047899"/>
    </source>
</evidence>
<dbReference type="PANTHER" id="PTHR27000">
    <property type="entry name" value="LEUCINE-RICH REPEAT RECEPTOR-LIKE PROTEIN KINASE FAMILY PROTEIN-RELATED"/>
    <property type="match status" value="1"/>
</dbReference>
<keyword evidence="18 27" id="KW-0472">Membrane</keyword>